<sequence length="848" mass="98263">MAHATVPKYRELKQANRAKNPVSYEQVSALCKPSDVFTNLSNEFPYYLPKIIKTSLTKKKYEDNIEIKERIKNLSEYHTLAREPIQGKLTFLAFDALAESKDLTEEKLHQVQVLAWAVELIQSYFLIGDDMEDNSETRCGKPTWHLLPDVGLLAINDASMLRSFIYEMLKNNFDQNTSTKVENYVNEAFLTINIGQYMDIMMSKSKDFNKFTVEQYNFLNDHKSSFYTVKLPILLALELCNKVSQDSYENVNKICTDLGILLQMQNDVMDYIDRDSASVKTSSDIQKKKCSWPAVAALQHLNEEQRREFMNCYGRWESEKVERVRELYKEINLPHLYRLEEQKINKAVLQKIKKLPDNATPSADFFYKIFDFVRQYTEDISPSKLKSNWWERRVVPVYPAPLRPLGDSTAGPELRSVDGSWEGRTYRFTGLHSPVVTGSGGPVRGGSRDFLKDVGGIRPHLVEEPLRRLAQARPRRSAKAYRRSKTQNQVLQKEKLLSRKFFDDFPKFLPVLLDDSLSKTKIIENESVRNRIKRIAEYNTLEKKPVEAELMLIAYEMLEKNRNVSAEFQHQAYVIGSALEMIQSYFIILDDMQDGGKIRCNKPCWHLLPDVGMTAVNDASLFRSFITDVVRQNVHEPLFSHVMHIFDTIYYTLEIGQLIDAQFVKARNYDDFTIENFDAMNKYKSSFYSVKSPILLALALCKKLNSESFAIVDDLGTDLGILIQSHNDLIDYLDVDESVASKSGHDIQNGKCSWPAVAALELCNPEQRKIFNKCYGSWDPKDVQQIRKIYDELSLAEVYRKEEQTRYDNFLNKVHNLPKDSTPSVEFFLEIFKNFRGYTENLKKYMHE</sequence>
<dbReference type="PANTHER" id="PTHR11525">
    <property type="entry name" value="FARNESYL-PYROPHOSPHATE SYNTHETASE"/>
    <property type="match status" value="1"/>
</dbReference>
<dbReference type="EMBL" id="KQ460044">
    <property type="protein sequence ID" value="KPJ18337.1"/>
    <property type="molecule type" value="Genomic_DNA"/>
</dbReference>
<keyword evidence="3" id="KW-0479">Metal-binding</keyword>
<dbReference type="PANTHER" id="PTHR11525:SF0">
    <property type="entry name" value="FARNESYL PYROPHOSPHATE SYNTHASE"/>
    <property type="match status" value="1"/>
</dbReference>
<evidence type="ECO:0000256" key="1">
    <source>
        <dbReference type="ARBA" id="ARBA00001946"/>
    </source>
</evidence>
<comment type="pathway">
    <text evidence="5">Pheromone biosynthesis.</text>
</comment>
<dbReference type="GO" id="GO:0042811">
    <property type="term" value="P:pheromone biosynthetic process"/>
    <property type="evidence" value="ECO:0007669"/>
    <property type="project" value="UniProtKB-ARBA"/>
</dbReference>
<dbReference type="GO" id="GO:0005737">
    <property type="term" value="C:cytoplasm"/>
    <property type="evidence" value="ECO:0007669"/>
    <property type="project" value="TreeGrafter"/>
</dbReference>
<dbReference type="Pfam" id="PF00348">
    <property type="entry name" value="polyprenyl_synt"/>
    <property type="match status" value="2"/>
</dbReference>
<evidence type="ECO:0000256" key="5">
    <source>
        <dbReference type="ARBA" id="ARBA00033740"/>
    </source>
</evidence>
<dbReference type="AlphaFoldDB" id="A0A0N1IHS1"/>
<dbReference type="SUPFAM" id="SSF48576">
    <property type="entry name" value="Terpenoid synthases"/>
    <property type="match status" value="2"/>
</dbReference>
<dbReference type="STRING" id="76193.A0A0N1IHS1"/>
<organism evidence="6 7">
    <name type="scientific">Papilio machaon</name>
    <name type="common">Old World swallowtail butterfly</name>
    <dbReference type="NCBI Taxonomy" id="76193"/>
    <lineage>
        <taxon>Eukaryota</taxon>
        <taxon>Metazoa</taxon>
        <taxon>Ecdysozoa</taxon>
        <taxon>Arthropoda</taxon>
        <taxon>Hexapoda</taxon>
        <taxon>Insecta</taxon>
        <taxon>Pterygota</taxon>
        <taxon>Neoptera</taxon>
        <taxon>Endopterygota</taxon>
        <taxon>Lepidoptera</taxon>
        <taxon>Glossata</taxon>
        <taxon>Ditrysia</taxon>
        <taxon>Papilionoidea</taxon>
        <taxon>Papilionidae</taxon>
        <taxon>Papilioninae</taxon>
        <taxon>Papilio</taxon>
    </lineage>
</organism>
<dbReference type="GO" id="GO:0004337">
    <property type="term" value="F:(2E,6E)-farnesyl diphosphate synthase activity"/>
    <property type="evidence" value="ECO:0007669"/>
    <property type="project" value="TreeGrafter"/>
</dbReference>
<evidence type="ECO:0000256" key="2">
    <source>
        <dbReference type="ARBA" id="ARBA00022679"/>
    </source>
</evidence>
<dbReference type="GO" id="GO:0045337">
    <property type="term" value="P:farnesyl diphosphate biosynthetic process"/>
    <property type="evidence" value="ECO:0007669"/>
    <property type="project" value="TreeGrafter"/>
</dbReference>
<dbReference type="Proteomes" id="UP000053240">
    <property type="component" value="Unassembled WGS sequence"/>
</dbReference>
<evidence type="ECO:0000256" key="3">
    <source>
        <dbReference type="ARBA" id="ARBA00022723"/>
    </source>
</evidence>
<evidence type="ECO:0000313" key="7">
    <source>
        <dbReference type="Proteomes" id="UP000053240"/>
    </source>
</evidence>
<dbReference type="Gene3D" id="1.10.600.10">
    <property type="entry name" value="Farnesyl Diphosphate Synthase"/>
    <property type="match status" value="2"/>
</dbReference>
<dbReference type="SFLD" id="SFLDS00005">
    <property type="entry name" value="Isoprenoid_Synthase_Type_I"/>
    <property type="match status" value="2"/>
</dbReference>
<keyword evidence="4" id="KW-0460">Magnesium</keyword>
<dbReference type="GO" id="GO:0004161">
    <property type="term" value="F:dimethylallyltranstransferase activity"/>
    <property type="evidence" value="ECO:0007669"/>
    <property type="project" value="TreeGrafter"/>
</dbReference>
<evidence type="ECO:0000313" key="6">
    <source>
        <dbReference type="EMBL" id="KPJ18337.1"/>
    </source>
</evidence>
<dbReference type="GO" id="GO:0046872">
    <property type="term" value="F:metal ion binding"/>
    <property type="evidence" value="ECO:0007669"/>
    <property type="project" value="UniProtKB-KW"/>
</dbReference>
<accession>A0A0N1IHS1</accession>
<dbReference type="InterPro" id="IPR008949">
    <property type="entry name" value="Isoprenoid_synthase_dom_sf"/>
</dbReference>
<comment type="cofactor">
    <cofactor evidence="1">
        <name>Mg(2+)</name>
        <dbReference type="ChEBI" id="CHEBI:18420"/>
    </cofactor>
</comment>
<dbReference type="CDD" id="cd00867">
    <property type="entry name" value="Trans_IPPS"/>
    <property type="match status" value="1"/>
</dbReference>
<dbReference type="InterPro" id="IPR000092">
    <property type="entry name" value="Polyprenyl_synt"/>
</dbReference>
<protein>
    <submittedName>
        <fullName evidence="6">Farnesyl pyrophosphate synthase</fullName>
    </submittedName>
</protein>
<dbReference type="InterPro" id="IPR039702">
    <property type="entry name" value="FPS1-like"/>
</dbReference>
<keyword evidence="7" id="KW-1185">Reference proteome</keyword>
<evidence type="ECO:0000256" key="4">
    <source>
        <dbReference type="ARBA" id="ARBA00022842"/>
    </source>
</evidence>
<dbReference type="InParanoid" id="A0A0N1IHS1"/>
<keyword evidence="2" id="KW-0808">Transferase</keyword>
<reference evidence="6 7" key="1">
    <citation type="journal article" date="2015" name="Nat. Commun.">
        <title>Outbred genome sequencing and CRISPR/Cas9 gene editing in butterflies.</title>
        <authorList>
            <person name="Li X."/>
            <person name="Fan D."/>
            <person name="Zhang W."/>
            <person name="Liu G."/>
            <person name="Zhang L."/>
            <person name="Zhao L."/>
            <person name="Fang X."/>
            <person name="Chen L."/>
            <person name="Dong Y."/>
            <person name="Chen Y."/>
            <person name="Ding Y."/>
            <person name="Zhao R."/>
            <person name="Feng M."/>
            <person name="Zhu Y."/>
            <person name="Feng Y."/>
            <person name="Jiang X."/>
            <person name="Zhu D."/>
            <person name="Xiang H."/>
            <person name="Feng X."/>
            <person name="Li S."/>
            <person name="Wang J."/>
            <person name="Zhang G."/>
            <person name="Kronforst M.R."/>
            <person name="Wang W."/>
        </authorList>
    </citation>
    <scope>NUCLEOTIDE SEQUENCE [LARGE SCALE GENOMIC DNA]</scope>
    <source>
        <strain evidence="6">Ya'a_city_454_Pm</strain>
        <tissue evidence="6">Whole body</tissue>
    </source>
</reference>
<proteinExistence type="predicted"/>
<gene>
    <name evidence="6" type="ORF">RR48_04783</name>
</gene>
<name>A0A0N1IHS1_PAPMA</name>